<evidence type="ECO:0000259" key="2">
    <source>
        <dbReference type="PROSITE" id="PS50086"/>
    </source>
</evidence>
<keyword evidence="4" id="KW-1185">Reference proteome</keyword>
<feature type="region of interest" description="Disordered" evidence="1">
    <location>
        <begin position="439"/>
        <end position="473"/>
    </location>
</feature>
<dbReference type="Pfam" id="PF00566">
    <property type="entry name" value="RabGAP-TBC"/>
    <property type="match status" value="1"/>
</dbReference>
<comment type="caution">
    <text evidence="3">The sequence shown here is derived from an EMBL/GenBank/DDBJ whole genome shotgun (WGS) entry which is preliminary data.</text>
</comment>
<dbReference type="GO" id="GO:0006886">
    <property type="term" value="P:intracellular protein transport"/>
    <property type="evidence" value="ECO:0007669"/>
    <property type="project" value="TreeGrafter"/>
</dbReference>
<dbReference type="InterPro" id="IPR035969">
    <property type="entry name" value="Rab-GAP_TBC_sf"/>
</dbReference>
<feature type="compositionally biased region" description="Low complexity" evidence="1">
    <location>
        <begin position="9"/>
        <end position="35"/>
    </location>
</feature>
<proteinExistence type="predicted"/>
<feature type="compositionally biased region" description="Basic and acidic residues" evidence="1">
    <location>
        <begin position="462"/>
        <end position="473"/>
    </location>
</feature>
<reference evidence="3" key="1">
    <citation type="submission" date="2020-10" db="EMBL/GenBank/DDBJ databases">
        <title>Unveiling of a novel bifunctional photoreceptor, Dualchrome1, isolated from a cosmopolitan green alga.</title>
        <authorList>
            <person name="Suzuki S."/>
            <person name="Kawachi M."/>
        </authorList>
    </citation>
    <scope>NUCLEOTIDE SEQUENCE</scope>
    <source>
        <strain evidence="3">NIES 2893</strain>
    </source>
</reference>
<dbReference type="PANTHER" id="PTHR22957">
    <property type="entry name" value="TBC1 DOMAIN FAMILY MEMBER GTPASE-ACTIVATING PROTEIN"/>
    <property type="match status" value="1"/>
</dbReference>
<feature type="region of interest" description="Disordered" evidence="1">
    <location>
        <begin position="1"/>
        <end position="49"/>
    </location>
</feature>
<dbReference type="PROSITE" id="PS50086">
    <property type="entry name" value="TBC_RABGAP"/>
    <property type="match status" value="1"/>
</dbReference>
<dbReference type="PANTHER" id="PTHR22957:SF27">
    <property type="entry name" value="TBC1 DOMAIN FAMILY MEMBER 13"/>
    <property type="match status" value="1"/>
</dbReference>
<feature type="compositionally biased region" description="Gly residues" evidence="1">
    <location>
        <begin position="36"/>
        <end position="49"/>
    </location>
</feature>
<dbReference type="OrthoDB" id="10263206at2759"/>
<dbReference type="SMART" id="SM00164">
    <property type="entry name" value="TBC"/>
    <property type="match status" value="1"/>
</dbReference>
<gene>
    <name evidence="3" type="ORF">PPROV_000119300</name>
</gene>
<evidence type="ECO:0000313" key="4">
    <source>
        <dbReference type="Proteomes" id="UP000660262"/>
    </source>
</evidence>
<dbReference type="SUPFAM" id="SSF47923">
    <property type="entry name" value="Ypt/Rab-GAP domain of gyp1p"/>
    <property type="match status" value="2"/>
</dbReference>
<dbReference type="GO" id="GO:0005096">
    <property type="term" value="F:GTPase activator activity"/>
    <property type="evidence" value="ECO:0007669"/>
    <property type="project" value="TreeGrafter"/>
</dbReference>
<protein>
    <recommendedName>
        <fullName evidence="2">Rab-GAP TBC domain-containing protein</fullName>
    </recommendedName>
</protein>
<sequence>MTLTPPPSDSTASTPAMPAPMASPSMCEQPAAAAAAGGGGGGGSGGAAGGAAGGPVLVVEPGPSCGYASSGSPLTLQPLTPKSDGSGVLATAGETAAASDGKGLPRMSSGLETRESAFDEAIFGGDAADIREVRRLASLGVPDGDPCLRATVWKLMLGYLPPERNQWDDVLAEKRAQYLEFERHVTVSFEERCGGSSGSGGGGEEELTREAASDDPLSTPLRSKKKSDSKWAEHFADEATREQISVDVLRTRPEMHFFNGESGPAALARQAEMRRALFVYAKLNPGTGYVQGMNELFAPLYYMFSLADEAQAKAKGRDATAQSNGDGTKGSAPRSEPPPPSAAEADAFFAFVSLMSEMRDCFVKQLDDTSVGVKALMARLMEIVEAEDPALHSRLEGVSGGANDSQDDISPTGKLAARFSSAWSAFSASSQQYVRNLRERARGGSASEGNATRGSRAASLSKEMEANRRETENMRGRVDPQFYAFRWITLALTQEFTLVDVVRLWDYLLAAEPLCVVERLLRLCASMLLRVKPMLVNADFPTCVKLLQTYPLEPTEELCEDAGSTDVVAVLLRGAFRMET</sequence>
<name>A0A830H5H1_9CHLO</name>
<dbReference type="AlphaFoldDB" id="A0A830H5H1"/>
<feature type="region of interest" description="Disordered" evidence="1">
    <location>
        <begin position="191"/>
        <end position="230"/>
    </location>
</feature>
<dbReference type="Proteomes" id="UP000660262">
    <property type="component" value="Unassembled WGS sequence"/>
</dbReference>
<dbReference type="Gene3D" id="1.10.472.80">
    <property type="entry name" value="Ypt/Rab-GAP domain of gyp1p, domain 3"/>
    <property type="match status" value="1"/>
</dbReference>
<organism evidence="3 4">
    <name type="scientific">Pycnococcus provasolii</name>
    <dbReference type="NCBI Taxonomy" id="41880"/>
    <lineage>
        <taxon>Eukaryota</taxon>
        <taxon>Viridiplantae</taxon>
        <taxon>Chlorophyta</taxon>
        <taxon>Pseudoscourfieldiophyceae</taxon>
        <taxon>Pseudoscourfieldiales</taxon>
        <taxon>Pycnococcaceae</taxon>
        <taxon>Pycnococcus</taxon>
    </lineage>
</organism>
<dbReference type="EMBL" id="BNJQ01000003">
    <property type="protein sequence ID" value="GHP02436.1"/>
    <property type="molecule type" value="Genomic_DNA"/>
</dbReference>
<dbReference type="Gene3D" id="1.10.8.270">
    <property type="entry name" value="putative rabgap domain of human tbc1 domain family member 14 like domains"/>
    <property type="match status" value="1"/>
</dbReference>
<evidence type="ECO:0000256" key="1">
    <source>
        <dbReference type="SAM" id="MobiDB-lite"/>
    </source>
</evidence>
<accession>A0A830H5H1</accession>
<feature type="domain" description="Rab-GAP TBC" evidence="2">
    <location>
        <begin position="143"/>
        <end position="512"/>
    </location>
</feature>
<dbReference type="InterPro" id="IPR000195">
    <property type="entry name" value="Rab-GAP-TBC_dom"/>
</dbReference>
<evidence type="ECO:0000313" key="3">
    <source>
        <dbReference type="EMBL" id="GHP02436.1"/>
    </source>
</evidence>
<feature type="region of interest" description="Disordered" evidence="1">
    <location>
        <begin position="315"/>
        <end position="342"/>
    </location>
</feature>